<dbReference type="PANTHER" id="PTHR31186">
    <property type="entry name" value="MODULATOR OF SMOOTHENED PROTEIN"/>
    <property type="match status" value="1"/>
</dbReference>
<feature type="transmembrane region" description="Helical" evidence="1">
    <location>
        <begin position="142"/>
        <end position="164"/>
    </location>
</feature>
<feature type="transmembrane region" description="Helical" evidence="1">
    <location>
        <begin position="62"/>
        <end position="88"/>
    </location>
</feature>
<keyword evidence="1" id="KW-0812">Transmembrane</keyword>
<keyword evidence="1" id="KW-1133">Transmembrane helix</keyword>
<name>A0ABD3WU27_SINWO</name>
<organism evidence="2 3">
    <name type="scientific">Sinanodonta woodiana</name>
    <name type="common">Chinese pond mussel</name>
    <name type="synonym">Anodonta woodiana</name>
    <dbReference type="NCBI Taxonomy" id="1069815"/>
    <lineage>
        <taxon>Eukaryota</taxon>
        <taxon>Metazoa</taxon>
        <taxon>Spiralia</taxon>
        <taxon>Lophotrochozoa</taxon>
        <taxon>Mollusca</taxon>
        <taxon>Bivalvia</taxon>
        <taxon>Autobranchia</taxon>
        <taxon>Heteroconchia</taxon>
        <taxon>Palaeoheterodonta</taxon>
        <taxon>Unionida</taxon>
        <taxon>Unionoidea</taxon>
        <taxon>Unionidae</taxon>
        <taxon>Unioninae</taxon>
        <taxon>Sinanodonta</taxon>
    </lineage>
</organism>
<protein>
    <recommendedName>
        <fullName evidence="4">Modulator of smoothened protein</fullName>
    </recommendedName>
</protein>
<evidence type="ECO:0000313" key="2">
    <source>
        <dbReference type="EMBL" id="KAL3876148.1"/>
    </source>
</evidence>
<dbReference type="EMBL" id="JBJQND010000005">
    <property type="protein sequence ID" value="KAL3876148.1"/>
    <property type="molecule type" value="Genomic_DNA"/>
</dbReference>
<keyword evidence="1" id="KW-0472">Membrane</keyword>
<proteinExistence type="predicted"/>
<evidence type="ECO:0000313" key="3">
    <source>
        <dbReference type="Proteomes" id="UP001634394"/>
    </source>
</evidence>
<dbReference type="AlphaFoldDB" id="A0ABD3WU27"/>
<dbReference type="PANTHER" id="PTHR31186:SF1">
    <property type="entry name" value="MODULATOR OF SMOOTHENED PROTEIN"/>
    <property type="match status" value="1"/>
</dbReference>
<feature type="transmembrane region" description="Helical" evidence="1">
    <location>
        <begin position="100"/>
        <end position="122"/>
    </location>
</feature>
<dbReference type="InterPro" id="IPR037663">
    <property type="entry name" value="Mosmo"/>
</dbReference>
<evidence type="ECO:0008006" key="4">
    <source>
        <dbReference type="Google" id="ProtNLM"/>
    </source>
</evidence>
<comment type="caution">
    <text evidence="2">The sequence shown here is derived from an EMBL/GenBank/DDBJ whole genome shotgun (WGS) entry which is preliminary data.</text>
</comment>
<dbReference type="Proteomes" id="UP001634394">
    <property type="component" value="Unassembled WGS sequence"/>
</dbReference>
<evidence type="ECO:0000256" key="1">
    <source>
        <dbReference type="SAM" id="Phobius"/>
    </source>
</evidence>
<reference evidence="2 3" key="1">
    <citation type="submission" date="2024-11" db="EMBL/GenBank/DDBJ databases">
        <title>Chromosome-level genome assembly of the freshwater bivalve Anodonta woodiana.</title>
        <authorList>
            <person name="Chen X."/>
        </authorList>
    </citation>
    <scope>NUCLEOTIDE SEQUENCE [LARGE SCALE GENOMIC DNA]</scope>
    <source>
        <strain evidence="2">MN2024</strain>
        <tissue evidence="2">Gills</tissue>
    </source>
</reference>
<sequence length="167" mass="18831">MEKLTAVSGILFLIADIFAIASLAHPEWIITDVAGHMRLGLTQHCQRIYGRPEICMFPRLSLVWMLTFILICSGIICLTVTCSLQFLSHWKRKTIKYARWIAFSAMMLFCLAAVIFPIGFAIDEIGGQPYKLPNQIQVGSSYVLFILSIFFTVISELFAGKVCLPMF</sequence>
<dbReference type="Pfam" id="PF18800">
    <property type="entry name" value="Atthog"/>
    <property type="match status" value="1"/>
</dbReference>
<gene>
    <name evidence="2" type="ORF">ACJMK2_034020</name>
</gene>
<keyword evidence="3" id="KW-1185">Reference proteome</keyword>
<accession>A0ABD3WU27</accession>